<reference evidence="3 4" key="1">
    <citation type="submission" date="2023-07" db="EMBL/GenBank/DDBJ databases">
        <title>Sequencing the genomes of 1000 actinobacteria strains.</title>
        <authorList>
            <person name="Klenk H.-P."/>
        </authorList>
    </citation>
    <scope>NUCLEOTIDE SEQUENCE [LARGE SCALE GENOMIC DNA]</scope>
    <source>
        <strain evidence="3 4">GD13</strain>
    </source>
</reference>
<dbReference type="Pfam" id="PF01575">
    <property type="entry name" value="MaoC_dehydratas"/>
    <property type="match status" value="1"/>
</dbReference>
<evidence type="ECO:0000256" key="1">
    <source>
        <dbReference type="ARBA" id="ARBA00005254"/>
    </source>
</evidence>
<sequence>MPLYYDDLEPGQVFTLPARTVTETDLVNFAMLSGDWNPIHTDQEFTKGTIYGRPVVYGLFGVVMMTGLLDRSGLFSGSAMAMLDITDWRFEKPVFVGDTLHATVEIAGKRLTSGGDRGIVDRLFRIINQRGEVVQTGHIGLLIRCGPQSAENVS</sequence>
<comment type="caution">
    <text evidence="3">The sequence shown here is derived from an EMBL/GenBank/DDBJ whole genome shotgun (WGS) entry which is preliminary data.</text>
</comment>
<dbReference type="Gene3D" id="3.10.129.10">
    <property type="entry name" value="Hotdog Thioesterase"/>
    <property type="match status" value="1"/>
</dbReference>
<protein>
    <submittedName>
        <fullName evidence="3">Acyl dehydratase</fullName>
    </submittedName>
</protein>
<gene>
    <name evidence="3" type="ORF">J2S59_000953</name>
</gene>
<comment type="similarity">
    <text evidence="1">Belongs to the enoyl-CoA hydratase/isomerase family.</text>
</comment>
<dbReference type="InterPro" id="IPR029069">
    <property type="entry name" value="HotDog_dom_sf"/>
</dbReference>
<dbReference type="PANTHER" id="PTHR43664">
    <property type="entry name" value="MONOAMINE OXIDASE-RELATED"/>
    <property type="match status" value="1"/>
</dbReference>
<dbReference type="EMBL" id="JAUSQM010000001">
    <property type="protein sequence ID" value="MDP9821144.1"/>
    <property type="molecule type" value="Genomic_DNA"/>
</dbReference>
<proteinExistence type="inferred from homology"/>
<dbReference type="Proteomes" id="UP001240447">
    <property type="component" value="Unassembled WGS sequence"/>
</dbReference>
<dbReference type="InterPro" id="IPR052342">
    <property type="entry name" value="MCH/BMMD"/>
</dbReference>
<dbReference type="PANTHER" id="PTHR43664:SF1">
    <property type="entry name" value="BETA-METHYLMALYL-COA DEHYDRATASE"/>
    <property type="match status" value="1"/>
</dbReference>
<organism evidence="3 4">
    <name type="scientific">Nocardioides massiliensis</name>
    <dbReference type="NCBI Taxonomy" id="1325935"/>
    <lineage>
        <taxon>Bacteria</taxon>
        <taxon>Bacillati</taxon>
        <taxon>Actinomycetota</taxon>
        <taxon>Actinomycetes</taxon>
        <taxon>Propionibacteriales</taxon>
        <taxon>Nocardioidaceae</taxon>
        <taxon>Nocardioides</taxon>
    </lineage>
</organism>
<evidence type="ECO:0000313" key="4">
    <source>
        <dbReference type="Proteomes" id="UP001240447"/>
    </source>
</evidence>
<dbReference type="RefSeq" id="WP_306824863.1">
    <property type="nucleotide sequence ID" value="NZ_JAUSQM010000001.1"/>
</dbReference>
<accession>A0ABT9NLP7</accession>
<feature type="domain" description="MaoC-like" evidence="2">
    <location>
        <begin position="10"/>
        <end position="111"/>
    </location>
</feature>
<dbReference type="SUPFAM" id="SSF54637">
    <property type="entry name" value="Thioesterase/thiol ester dehydrase-isomerase"/>
    <property type="match status" value="1"/>
</dbReference>
<keyword evidence="4" id="KW-1185">Reference proteome</keyword>
<dbReference type="InterPro" id="IPR002539">
    <property type="entry name" value="MaoC-like_dom"/>
</dbReference>
<evidence type="ECO:0000259" key="2">
    <source>
        <dbReference type="Pfam" id="PF01575"/>
    </source>
</evidence>
<evidence type="ECO:0000313" key="3">
    <source>
        <dbReference type="EMBL" id="MDP9821144.1"/>
    </source>
</evidence>
<name>A0ABT9NLP7_9ACTN</name>